<organism evidence="4 5">
    <name type="scientific">Rickettsiella grylli</name>
    <dbReference type="NCBI Taxonomy" id="59196"/>
    <lineage>
        <taxon>Bacteria</taxon>
        <taxon>Pseudomonadati</taxon>
        <taxon>Pseudomonadota</taxon>
        <taxon>Gammaproteobacteria</taxon>
        <taxon>Legionellales</taxon>
        <taxon>Coxiellaceae</taxon>
        <taxon>Rickettsiella</taxon>
    </lineage>
</organism>
<reference evidence="4" key="2">
    <citation type="submission" date="2007-10" db="EMBL/GenBank/DDBJ databases">
        <authorList>
            <person name="Myers G.S."/>
        </authorList>
    </citation>
    <scope>NUCLEOTIDE SEQUENCE [LARGE SCALE GENOMIC DNA]</scope>
</reference>
<comment type="function">
    <text evidence="3">Specifically methylates the guanine in position 966 of 16S rRNA in the assembled 30S particle.</text>
</comment>
<dbReference type="EMBL" id="AAQJ02000001">
    <property type="protein sequence ID" value="EDP45813.1"/>
    <property type="molecule type" value="Genomic_DNA"/>
</dbReference>
<comment type="caution">
    <text evidence="4">The sequence shown here is derived from an EMBL/GenBank/DDBJ whole genome shotgun (WGS) entry which is preliminary data.</text>
</comment>
<dbReference type="Pfam" id="PF03602">
    <property type="entry name" value="Cons_hypoth95"/>
    <property type="match status" value="1"/>
</dbReference>
<dbReference type="PANTHER" id="PTHR43542:SF1">
    <property type="entry name" value="METHYLTRANSFERASE"/>
    <property type="match status" value="1"/>
</dbReference>
<dbReference type="OrthoDB" id="9803017at2"/>
<dbReference type="RefSeq" id="WP_006034801.1">
    <property type="nucleotide sequence ID" value="NZ_AAQJ02000001.1"/>
</dbReference>
<dbReference type="STRING" id="59196.RICGR_0593"/>
<dbReference type="InterPro" id="IPR004398">
    <property type="entry name" value="RNA_MeTrfase_RsmD"/>
</dbReference>
<dbReference type="PIRSF" id="PIRSF004553">
    <property type="entry name" value="CHP00095"/>
    <property type="match status" value="1"/>
</dbReference>
<evidence type="ECO:0000313" key="5">
    <source>
        <dbReference type="Proteomes" id="UP000054075"/>
    </source>
</evidence>
<dbReference type="Gene3D" id="3.40.50.150">
    <property type="entry name" value="Vaccinia Virus protein VP39"/>
    <property type="match status" value="1"/>
</dbReference>
<sequence length="190" mass="21987">MKKGEIRIIGGQWRGRKLQFPALFGLRPTPNRVRETLFNWLAHDLVHAHCLDLFAGSGALGFEALSRHVQSVTFIEQSAVLVSYLKTQLRQFSAENRAHVYQKHFPFDASRLFQTKNSLFNIVFLDPPFYQNWLDLACAWLLKEQLLAKDAKIYIESKTPLKRLKLPENWCLQYNKTAGQVHYGLIQSNV</sequence>
<keyword evidence="3" id="KW-0949">S-adenosyl-L-methionine</keyword>
<reference evidence="4" key="1">
    <citation type="submission" date="2006-04" db="EMBL/GenBank/DDBJ databases">
        <authorList>
            <person name="Seshadri R."/>
            <person name="Federici B.A."/>
        </authorList>
    </citation>
    <scope>NUCLEOTIDE SEQUENCE [LARGE SCALE GENOMIC DNA]</scope>
</reference>
<dbReference type="EC" id="2.1.1.171" evidence="3"/>
<keyword evidence="2 3" id="KW-0808">Transferase</keyword>
<name>A8PM12_9COXI</name>
<dbReference type="CDD" id="cd02440">
    <property type="entry name" value="AdoMet_MTases"/>
    <property type="match status" value="1"/>
</dbReference>
<accession>A8PM12</accession>
<dbReference type="AlphaFoldDB" id="A8PM12"/>
<proteinExistence type="inferred from homology"/>
<evidence type="ECO:0000256" key="3">
    <source>
        <dbReference type="PIRNR" id="PIRNR004553"/>
    </source>
</evidence>
<comment type="catalytic activity">
    <reaction evidence="3">
        <text>guanosine(966) in 16S rRNA + S-adenosyl-L-methionine = N(2)-methylguanosine(966) in 16S rRNA + S-adenosyl-L-homocysteine + H(+)</text>
        <dbReference type="Rhea" id="RHEA:23548"/>
        <dbReference type="Rhea" id="RHEA-COMP:10211"/>
        <dbReference type="Rhea" id="RHEA-COMP:10212"/>
        <dbReference type="ChEBI" id="CHEBI:15378"/>
        <dbReference type="ChEBI" id="CHEBI:57856"/>
        <dbReference type="ChEBI" id="CHEBI:59789"/>
        <dbReference type="ChEBI" id="CHEBI:74269"/>
        <dbReference type="ChEBI" id="CHEBI:74481"/>
        <dbReference type="EC" id="2.1.1.171"/>
    </reaction>
</comment>
<dbReference type="SUPFAM" id="SSF53335">
    <property type="entry name" value="S-adenosyl-L-methionine-dependent methyltransferases"/>
    <property type="match status" value="1"/>
</dbReference>
<dbReference type="NCBIfam" id="TIGR00095">
    <property type="entry name" value="16S rRNA (guanine(966)-N(2))-methyltransferase RsmD"/>
    <property type="match status" value="1"/>
</dbReference>
<protein>
    <recommendedName>
        <fullName evidence="3">Ribosomal RNA small subunit methyltransferase D</fullName>
        <ecNumber evidence="3">2.1.1.171</ecNumber>
    </recommendedName>
</protein>
<dbReference type="InterPro" id="IPR029063">
    <property type="entry name" value="SAM-dependent_MTases_sf"/>
</dbReference>
<keyword evidence="5" id="KW-1185">Reference proteome</keyword>
<evidence type="ECO:0000313" key="4">
    <source>
        <dbReference type="EMBL" id="EDP45813.1"/>
    </source>
</evidence>
<keyword evidence="3" id="KW-0698">rRNA processing</keyword>
<evidence type="ECO:0000256" key="2">
    <source>
        <dbReference type="ARBA" id="ARBA00022679"/>
    </source>
</evidence>
<dbReference type="PANTHER" id="PTHR43542">
    <property type="entry name" value="METHYLTRANSFERASE"/>
    <property type="match status" value="1"/>
</dbReference>
<dbReference type="Proteomes" id="UP000054075">
    <property type="component" value="Unassembled WGS sequence"/>
</dbReference>
<comment type="similarity">
    <text evidence="3">Belongs to the methyltransferase superfamily. RsmD family.</text>
</comment>
<keyword evidence="1 3" id="KW-0489">Methyltransferase</keyword>
<dbReference type="eggNOG" id="COG0742">
    <property type="taxonomic scope" value="Bacteria"/>
</dbReference>
<evidence type="ECO:0000256" key="1">
    <source>
        <dbReference type="ARBA" id="ARBA00022603"/>
    </source>
</evidence>
<gene>
    <name evidence="4" type="ORF">RICGR_0593</name>
</gene>
<dbReference type="GO" id="GO:0052913">
    <property type="term" value="F:16S rRNA (guanine(966)-N(2))-methyltransferase activity"/>
    <property type="evidence" value="ECO:0007669"/>
    <property type="project" value="UniProtKB-EC"/>
</dbReference>